<accession>A0A7X6MWU1</accession>
<keyword evidence="2" id="KW-1185">Reference proteome</keyword>
<dbReference type="RefSeq" id="WP_168548611.1">
    <property type="nucleotide sequence ID" value="NZ_JAAXPR010000003.1"/>
</dbReference>
<keyword evidence="1" id="KW-0648">Protein biosynthesis</keyword>
<sequence length="252" mass="30092">MDYLYLVDSKEQLTAYQAFVAKYDKTIVDYLQFLSETYAVRDLPQAVLWATAHAASHIIRDCPIPAYTNDVRLVLTPERQVWRDLYLKQLDCYEPSELLDQLRQHYAQVSDNYVLQVLGHEFAHWSDRFAEDKDFYRYIWFEEGMVEYISRRYFLTPEEFAAEKWANQQLVNLFEQHYGWHSLNDFGQATYEGDYASIFYEYWRSFLLVDQLIEQSGSVEATFAYCHEWLNTEPVQTFLDWLIKKGVLPQEP</sequence>
<dbReference type="EMBL" id="JAAXPR010000003">
    <property type="protein sequence ID" value="NKZ19842.1"/>
    <property type="molecule type" value="Genomic_DNA"/>
</dbReference>
<proteinExistence type="predicted"/>
<keyword evidence="1" id="KW-0251">Elongation factor</keyword>
<gene>
    <name evidence="1" type="ORF">HF992_03110</name>
</gene>
<evidence type="ECO:0000313" key="2">
    <source>
        <dbReference type="Proteomes" id="UP000522720"/>
    </source>
</evidence>
<organism evidence="1 2">
    <name type="scientific">Streptococcus ovuberis</name>
    <dbReference type="NCBI Taxonomy" id="1936207"/>
    <lineage>
        <taxon>Bacteria</taxon>
        <taxon>Bacillati</taxon>
        <taxon>Bacillota</taxon>
        <taxon>Bacilli</taxon>
        <taxon>Lactobacillales</taxon>
        <taxon>Streptococcaceae</taxon>
        <taxon>Streptococcus</taxon>
    </lineage>
</organism>
<evidence type="ECO:0000313" key="1">
    <source>
        <dbReference type="EMBL" id="NKZ19842.1"/>
    </source>
</evidence>
<dbReference type="AlphaFoldDB" id="A0A7X6MWU1"/>
<name>A0A7X6MWU1_9STRE</name>
<reference evidence="1 2" key="1">
    <citation type="submission" date="2020-04" db="EMBL/GenBank/DDBJ databases">
        <title>MicrobeNet Type strains.</title>
        <authorList>
            <person name="Nicholson A.C."/>
        </authorList>
    </citation>
    <scope>NUCLEOTIDE SEQUENCE [LARGE SCALE GENOMIC DNA]</scope>
    <source>
        <strain evidence="1 2">CCUG 69612</strain>
    </source>
</reference>
<dbReference type="GO" id="GO:0003746">
    <property type="term" value="F:translation elongation factor activity"/>
    <property type="evidence" value="ECO:0007669"/>
    <property type="project" value="UniProtKB-KW"/>
</dbReference>
<protein>
    <submittedName>
        <fullName evidence="1">Elongation factor Tu</fullName>
    </submittedName>
</protein>
<dbReference type="Proteomes" id="UP000522720">
    <property type="component" value="Unassembled WGS sequence"/>
</dbReference>
<comment type="caution">
    <text evidence="1">The sequence shown here is derived from an EMBL/GenBank/DDBJ whole genome shotgun (WGS) entry which is preliminary data.</text>
</comment>